<dbReference type="InParanoid" id="A0A6P7GZA9"/>
<organism evidence="1">
    <name type="scientific">Diabrotica virgifera virgifera</name>
    <name type="common">western corn rootworm</name>
    <dbReference type="NCBI Taxonomy" id="50390"/>
    <lineage>
        <taxon>Eukaryota</taxon>
        <taxon>Metazoa</taxon>
        <taxon>Ecdysozoa</taxon>
        <taxon>Arthropoda</taxon>
        <taxon>Hexapoda</taxon>
        <taxon>Insecta</taxon>
        <taxon>Pterygota</taxon>
        <taxon>Neoptera</taxon>
        <taxon>Endopterygota</taxon>
        <taxon>Coleoptera</taxon>
        <taxon>Polyphaga</taxon>
        <taxon>Cucujiformia</taxon>
        <taxon>Chrysomeloidea</taxon>
        <taxon>Chrysomelidae</taxon>
        <taxon>Galerucinae</taxon>
        <taxon>Diabroticina</taxon>
        <taxon>Diabroticites</taxon>
        <taxon>Diabrotica</taxon>
    </lineage>
</organism>
<sequence>MMSMKQKMDKLELTLEICQKERKKNNLIMKGLPISTSDMEQLKNEIGNFLNKELRIMAELNKVQKINDNMCIIVFNKFEDKLRVLKAKSNLRSYRQHRVYIECDLTLKEIDMQKNLRHIAAKEKANGKRIKMGYGFIVIEDTKWRWNHNTNNMEIVRDNVAATCSKIY</sequence>
<proteinExistence type="predicted"/>
<dbReference type="AlphaFoldDB" id="A0A6P7GZA9"/>
<name>A0A6P7GZA9_DIAVI</name>
<accession>A0A6P7GZA9</accession>
<dbReference type="RefSeq" id="XP_028154749.1">
    <property type="nucleotide sequence ID" value="XM_028298948.1"/>
</dbReference>
<evidence type="ECO:0000313" key="1">
    <source>
        <dbReference type="RefSeq" id="XP_028154749.1"/>
    </source>
</evidence>
<protein>
    <submittedName>
        <fullName evidence="1">Uncharacterized protein LOC114348368</fullName>
    </submittedName>
</protein>
<reference evidence="1" key="1">
    <citation type="submission" date="2025-08" db="UniProtKB">
        <authorList>
            <consortium name="RefSeq"/>
        </authorList>
    </citation>
    <scope>IDENTIFICATION</scope>
    <source>
        <tissue evidence="1">Whole insect</tissue>
    </source>
</reference>
<gene>
    <name evidence="1" type="primary">LOC114348368</name>
</gene>